<dbReference type="EMBL" id="JACHND010000001">
    <property type="protein sequence ID" value="MBB4700118.1"/>
    <property type="molecule type" value="Genomic_DNA"/>
</dbReference>
<dbReference type="RefSeq" id="WP_184878044.1">
    <property type="nucleotide sequence ID" value="NZ_BOOV01000009.1"/>
</dbReference>
<organism evidence="1 2">
    <name type="scientific">Sphaerisporangium siamense</name>
    <dbReference type="NCBI Taxonomy" id="795645"/>
    <lineage>
        <taxon>Bacteria</taxon>
        <taxon>Bacillati</taxon>
        <taxon>Actinomycetota</taxon>
        <taxon>Actinomycetes</taxon>
        <taxon>Streptosporangiales</taxon>
        <taxon>Streptosporangiaceae</taxon>
        <taxon>Sphaerisporangium</taxon>
    </lineage>
</organism>
<reference evidence="1 2" key="1">
    <citation type="submission" date="2020-08" db="EMBL/GenBank/DDBJ databases">
        <title>Sequencing the genomes of 1000 actinobacteria strains.</title>
        <authorList>
            <person name="Klenk H.-P."/>
        </authorList>
    </citation>
    <scope>NUCLEOTIDE SEQUENCE [LARGE SCALE GENOMIC DNA]</scope>
    <source>
        <strain evidence="1 2">DSM 45784</strain>
    </source>
</reference>
<dbReference type="Pfam" id="PF10065">
    <property type="entry name" value="DUF2303"/>
    <property type="match status" value="1"/>
</dbReference>
<dbReference type="InterPro" id="IPR019276">
    <property type="entry name" value="DUF2303"/>
</dbReference>
<keyword evidence="2" id="KW-1185">Reference proteome</keyword>
<evidence type="ECO:0000313" key="1">
    <source>
        <dbReference type="EMBL" id="MBB4700118.1"/>
    </source>
</evidence>
<evidence type="ECO:0000313" key="2">
    <source>
        <dbReference type="Proteomes" id="UP000542210"/>
    </source>
</evidence>
<protein>
    <submittedName>
        <fullName evidence="1">Uncharacterized protein YfdQ (DUF2303 family)</fullName>
    </submittedName>
</protein>
<dbReference type="AlphaFoldDB" id="A0A7W7G707"/>
<accession>A0A7W7G707</accession>
<dbReference type="Proteomes" id="UP000542210">
    <property type="component" value="Unassembled WGS sequence"/>
</dbReference>
<comment type="caution">
    <text evidence="1">The sequence shown here is derived from an EMBL/GenBank/DDBJ whole genome shotgun (WGS) entry which is preliminary data.</text>
</comment>
<gene>
    <name evidence="1" type="ORF">BJ982_001662</name>
</gene>
<sequence length="275" mass="30745">MTTTRTENDALIEALSDAQLAGELKPGGFYAFKHGDRVSTIDLLDRNLERPRRKKGTVVVKDAASFALYFKKHADEGSEVYVDIEAGRITAVLDAHEAEVDREFSMARWGEHRLILHLAPTTAWQAWKANDRNYFPQVTFAEFLEDNRADIRRPAAADMLEMAQHFQAHTKVTYASATVLASGDKRLIFTEETEAGAGAKQQIEVPSEFELALAPFDDSEPYAVKARFRYRIQGGALHMGYLLDNAEDVQKDAVKTVVDRLAEELGIQIMRGTPA</sequence>
<proteinExistence type="predicted"/>
<name>A0A7W7G707_9ACTN</name>